<organism evidence="1 2">
    <name type="scientific">Bodo saltans</name>
    <name type="common">Flagellated protozoan</name>
    <dbReference type="NCBI Taxonomy" id="75058"/>
    <lineage>
        <taxon>Eukaryota</taxon>
        <taxon>Discoba</taxon>
        <taxon>Euglenozoa</taxon>
        <taxon>Kinetoplastea</taxon>
        <taxon>Metakinetoplastina</taxon>
        <taxon>Eubodonida</taxon>
        <taxon>Bodonidae</taxon>
        <taxon>Bodo</taxon>
    </lineage>
</organism>
<reference evidence="2" key="1">
    <citation type="submission" date="2015-09" db="EMBL/GenBank/DDBJ databases">
        <authorList>
            <consortium name="Pathogen Informatics"/>
        </authorList>
    </citation>
    <scope>NUCLEOTIDE SEQUENCE [LARGE SCALE GENOMIC DNA]</scope>
    <source>
        <strain evidence="2">Lake Konstanz</strain>
    </source>
</reference>
<dbReference type="Proteomes" id="UP000051952">
    <property type="component" value="Unassembled WGS sequence"/>
</dbReference>
<sequence>MRRSAFYMGRAFSTQHLNAVRSPLMSGFISSAHSSMTRAGIASSVLGLTTSGNFLTGSALTSISSSAVTSHELALQLQVLAAHIQQAWIELCGLHSVVTFILARASIMCLNKTLHW</sequence>
<evidence type="ECO:0000313" key="1">
    <source>
        <dbReference type="EMBL" id="CUG92946.1"/>
    </source>
</evidence>
<dbReference type="OrthoDB" id="277602at2759"/>
<dbReference type="AlphaFoldDB" id="A0A0S4JWJ9"/>
<dbReference type="EMBL" id="CYKH01002096">
    <property type="protein sequence ID" value="CUG92946.1"/>
    <property type="molecule type" value="Genomic_DNA"/>
</dbReference>
<dbReference type="VEuPathDB" id="TriTrypDB:BSAL_39960"/>
<name>A0A0S4JWJ9_BODSA</name>
<gene>
    <name evidence="1" type="ORF">BSAL_39960</name>
</gene>
<keyword evidence="2" id="KW-1185">Reference proteome</keyword>
<protein>
    <submittedName>
        <fullName evidence="1">Uncharacterized protein</fullName>
    </submittedName>
</protein>
<proteinExistence type="predicted"/>
<accession>A0A0S4JWJ9</accession>
<evidence type="ECO:0000313" key="2">
    <source>
        <dbReference type="Proteomes" id="UP000051952"/>
    </source>
</evidence>